<keyword evidence="1" id="KW-0732">Signal</keyword>
<organism evidence="2 3">
    <name type="scientific">Parapedobacter composti</name>
    <dbReference type="NCBI Taxonomy" id="623281"/>
    <lineage>
        <taxon>Bacteria</taxon>
        <taxon>Pseudomonadati</taxon>
        <taxon>Bacteroidota</taxon>
        <taxon>Sphingobacteriia</taxon>
        <taxon>Sphingobacteriales</taxon>
        <taxon>Sphingobacteriaceae</taxon>
        <taxon>Parapedobacter</taxon>
    </lineage>
</organism>
<accession>A0A1I1M1J3</accession>
<evidence type="ECO:0008006" key="4">
    <source>
        <dbReference type="Google" id="ProtNLM"/>
    </source>
</evidence>
<gene>
    <name evidence="2" type="ORF">SAMN05421747_12717</name>
</gene>
<name>A0A1I1M1J3_9SPHI</name>
<keyword evidence="3" id="KW-1185">Reference proteome</keyword>
<evidence type="ECO:0000313" key="2">
    <source>
        <dbReference type="EMBL" id="SFC79244.1"/>
    </source>
</evidence>
<feature type="chain" id="PRO_5011669782" description="Fibronectin type-III domain-containing protein" evidence="1">
    <location>
        <begin position="26"/>
        <end position="326"/>
    </location>
</feature>
<dbReference type="RefSeq" id="WP_090975075.1">
    <property type="nucleotide sequence ID" value="NZ_FOLL01000027.1"/>
</dbReference>
<protein>
    <recommendedName>
        <fullName evidence="4">Fibronectin type-III domain-containing protein</fullName>
    </recommendedName>
</protein>
<dbReference type="OrthoDB" id="1121506at2"/>
<reference evidence="2 3" key="1">
    <citation type="submission" date="2016-10" db="EMBL/GenBank/DDBJ databases">
        <authorList>
            <person name="de Groot N.N."/>
        </authorList>
    </citation>
    <scope>NUCLEOTIDE SEQUENCE [LARGE SCALE GENOMIC DNA]</scope>
    <source>
        <strain evidence="2 3">DSM 22900</strain>
    </source>
</reference>
<dbReference type="SUPFAM" id="SSF49265">
    <property type="entry name" value="Fibronectin type III"/>
    <property type="match status" value="1"/>
</dbReference>
<feature type="signal peptide" evidence="1">
    <location>
        <begin position="1"/>
        <end position="25"/>
    </location>
</feature>
<dbReference type="EMBL" id="FOLL01000027">
    <property type="protein sequence ID" value="SFC79244.1"/>
    <property type="molecule type" value="Genomic_DNA"/>
</dbReference>
<dbReference type="STRING" id="623281.SAMN05421747_12717"/>
<sequence length="326" mass="36614">MEKLVKQLRNRLALHGRLVVMAALAMGAGACKDFFEEPITDSRVELLSPGADAQTSVYAVTFLWEPLDGALQYRLQLASPSFEDAVLFHADTTLEQNRFSISLEPGRYQWRVKARNGSSETPYTTRTLTIHEAALSTQTVLQAAPPDNFLTSQSRVTLEWQGIFSASSYRVQVDTNGFADESQLVLEQVVEGESFAYTMPAEAEYEWRVRAENDTAQSRWSTVRRFIHDRTPPDAPALAAPANNAQVRSPATLQWHASEDAVSYRLYVYKSDSTLYSSQFPLRQTGTSYTFDAGTRGERVLWRVRATDRAGNESGYSGWRNFTIIN</sequence>
<dbReference type="InterPro" id="IPR013783">
    <property type="entry name" value="Ig-like_fold"/>
</dbReference>
<proteinExistence type="predicted"/>
<evidence type="ECO:0000313" key="3">
    <source>
        <dbReference type="Proteomes" id="UP000199577"/>
    </source>
</evidence>
<dbReference type="PROSITE" id="PS51257">
    <property type="entry name" value="PROKAR_LIPOPROTEIN"/>
    <property type="match status" value="1"/>
</dbReference>
<dbReference type="Proteomes" id="UP000199577">
    <property type="component" value="Unassembled WGS sequence"/>
</dbReference>
<dbReference type="InterPro" id="IPR036116">
    <property type="entry name" value="FN3_sf"/>
</dbReference>
<dbReference type="AlphaFoldDB" id="A0A1I1M1J3"/>
<dbReference type="Gene3D" id="2.60.40.10">
    <property type="entry name" value="Immunoglobulins"/>
    <property type="match status" value="3"/>
</dbReference>
<evidence type="ECO:0000256" key="1">
    <source>
        <dbReference type="SAM" id="SignalP"/>
    </source>
</evidence>